<dbReference type="PANTHER" id="PTHR19446">
    <property type="entry name" value="REVERSE TRANSCRIPTASES"/>
    <property type="match status" value="1"/>
</dbReference>
<sequence length="194" mass="21483">MTGRSFNNSATGQDLYRSSSAVVTDSKEKANLLIETLLGEENVSPTTNRDTDIAITAALESEEGSSLNSPITTEEINKALTKLKSNATGPDTIHNKMLANISLTNREFLRHLFNILLFHGITPQAWKEATIIPILKTNKQPNDPTSFRPISLTSYLSKIMERVINNRLSCHLETGTFYSPHRQASDQVEVPSII</sequence>
<name>A0A164H051_9CRUS</name>
<dbReference type="AlphaFoldDB" id="A0A164H051"/>
<organism evidence="1 2">
    <name type="scientific">Daphnia magna</name>
    <dbReference type="NCBI Taxonomy" id="35525"/>
    <lineage>
        <taxon>Eukaryota</taxon>
        <taxon>Metazoa</taxon>
        <taxon>Ecdysozoa</taxon>
        <taxon>Arthropoda</taxon>
        <taxon>Crustacea</taxon>
        <taxon>Branchiopoda</taxon>
        <taxon>Diplostraca</taxon>
        <taxon>Cladocera</taxon>
        <taxon>Anomopoda</taxon>
        <taxon>Daphniidae</taxon>
        <taxon>Daphnia</taxon>
    </lineage>
</organism>
<comment type="caution">
    <text evidence="1">The sequence shown here is derived from an EMBL/GenBank/DDBJ whole genome shotgun (WGS) entry which is preliminary data.</text>
</comment>
<protein>
    <submittedName>
        <fullName evidence="1">Pol-like protein</fullName>
    </submittedName>
</protein>
<evidence type="ECO:0000313" key="2">
    <source>
        <dbReference type="Proteomes" id="UP000076858"/>
    </source>
</evidence>
<proteinExistence type="predicted"/>
<dbReference type="STRING" id="35525.A0A164H051"/>
<reference evidence="1 2" key="1">
    <citation type="submission" date="2016-03" db="EMBL/GenBank/DDBJ databases">
        <title>EvidentialGene: Evidence-directed Construction of Genes on Genomes.</title>
        <authorList>
            <person name="Gilbert D.G."/>
            <person name="Choi J.-H."/>
            <person name="Mockaitis K."/>
            <person name="Colbourne J."/>
            <person name="Pfrender M."/>
        </authorList>
    </citation>
    <scope>NUCLEOTIDE SEQUENCE [LARGE SCALE GENOMIC DNA]</scope>
    <source>
        <strain evidence="1 2">Xinb3</strain>
        <tissue evidence="1">Complete organism</tissue>
    </source>
</reference>
<gene>
    <name evidence="1" type="ORF">APZ42_004528</name>
</gene>
<dbReference type="Proteomes" id="UP000076858">
    <property type="component" value="Unassembled WGS sequence"/>
</dbReference>
<accession>A0A164H051</accession>
<dbReference type="EMBL" id="LRGB01013302">
    <property type="protein sequence ID" value="KZR99556.1"/>
    <property type="molecule type" value="Genomic_DNA"/>
</dbReference>
<evidence type="ECO:0000313" key="1">
    <source>
        <dbReference type="EMBL" id="KZR99556.1"/>
    </source>
</evidence>
<keyword evidence="2" id="KW-1185">Reference proteome</keyword>